<evidence type="ECO:0008006" key="3">
    <source>
        <dbReference type="Google" id="ProtNLM"/>
    </source>
</evidence>
<gene>
    <name evidence="1" type="ORF">CRI78_04305</name>
</gene>
<dbReference type="STRING" id="1801.BRW64_04735"/>
<dbReference type="Gene3D" id="3.30.559.10">
    <property type="entry name" value="Chloramphenicol acetyltransferase-like domain"/>
    <property type="match status" value="1"/>
</dbReference>
<reference evidence="1 2" key="1">
    <citation type="submission" date="2017-10" db="EMBL/GenBank/DDBJ databases">
        <title>The new phylogeny of genus Mycobacterium.</title>
        <authorList>
            <person name="Tortoli E."/>
            <person name="Trovato A."/>
            <person name="Cirillo D.M."/>
        </authorList>
    </citation>
    <scope>NUCLEOTIDE SEQUENCE [LARGE SCALE GENOMIC DNA]</scope>
    <source>
        <strain evidence="1 2">IP141170001</strain>
    </source>
</reference>
<evidence type="ECO:0000313" key="1">
    <source>
        <dbReference type="EMBL" id="PEG55896.1"/>
    </source>
</evidence>
<accession>A0A1Q4HK09</accession>
<keyword evidence="2" id="KW-1185">Reference proteome</keyword>
<organism evidence="1 2">
    <name type="scientific">Mycolicibacterium diernhoferi</name>
    <dbReference type="NCBI Taxonomy" id="1801"/>
    <lineage>
        <taxon>Bacteria</taxon>
        <taxon>Bacillati</taxon>
        <taxon>Actinomycetota</taxon>
        <taxon>Actinomycetes</taxon>
        <taxon>Mycobacteriales</taxon>
        <taxon>Mycobacteriaceae</taxon>
        <taxon>Mycolicibacterium</taxon>
    </lineage>
</organism>
<sequence length="444" mass="47481">MDQGSFLGLRALGRGPIIQAVWVYDNGVNLDGLRQFRRNLAKGLFGRRIERSVLPFGRHRWVADPDPQTLDMSVRERPRSDLWSWADDCLRTPIDPERGPGWRLAVQPLTDGAAAVSLVVSHSIADGHGLVTAVLDAVNGVDRNLGYPQPGSRSRAEALTRDARQMVAAVPEIARAVVASARVARAERGDLATSFRAAGDVPPGDDVPMVPPAVVAFVDTVQWDHCAQRLGGTSNSLFSGVAARLGQVLDRVDGDGLVHLSWPVSERTEGDTRANALVSAAMTADPEEVLTDLGGVRAAMKKALAECDETSRRMTGPLPLTPLTPRVMLRRLEGMVLAVNNPIACSNMGEPDPAFSRPDGTDADYVVMRGVEPNITSRVLNRLGGQLLLGGIRARGRMALSVTSWSPGQPNSKQALREVVLKVLADFGLSGTVEGPCAPGPSSR</sequence>
<protein>
    <recommendedName>
        <fullName evidence="3">Diacylglycerol O-acyltransferase</fullName>
    </recommendedName>
</protein>
<proteinExistence type="predicted"/>
<dbReference type="SUPFAM" id="SSF52777">
    <property type="entry name" value="CoA-dependent acyltransferases"/>
    <property type="match status" value="1"/>
</dbReference>
<dbReference type="OrthoDB" id="8183309at2"/>
<comment type="caution">
    <text evidence="1">The sequence shown here is derived from an EMBL/GenBank/DDBJ whole genome shotgun (WGS) entry which is preliminary data.</text>
</comment>
<dbReference type="InterPro" id="IPR023213">
    <property type="entry name" value="CAT-like_dom_sf"/>
</dbReference>
<dbReference type="EMBL" id="PDCR01000004">
    <property type="protein sequence ID" value="PEG55896.1"/>
    <property type="molecule type" value="Genomic_DNA"/>
</dbReference>
<dbReference type="Proteomes" id="UP000220340">
    <property type="component" value="Unassembled WGS sequence"/>
</dbReference>
<dbReference type="AlphaFoldDB" id="A0A1Q4HK09"/>
<name>A0A1Q4HK09_9MYCO</name>
<evidence type="ECO:0000313" key="2">
    <source>
        <dbReference type="Proteomes" id="UP000220340"/>
    </source>
</evidence>